<evidence type="ECO:0000313" key="4">
    <source>
        <dbReference type="Proteomes" id="UP001601627"/>
    </source>
</evidence>
<comment type="caution">
    <text evidence="3">The sequence shown here is derived from an EMBL/GenBank/DDBJ whole genome shotgun (WGS) entry which is preliminary data.</text>
</comment>
<dbReference type="EMBL" id="JBHVZQ010000052">
    <property type="protein sequence ID" value="MFF1278265.1"/>
    <property type="molecule type" value="Genomic_DNA"/>
</dbReference>
<feature type="domain" description="Streptomyces killer toxin-like beta/gamma crystallin" evidence="2">
    <location>
        <begin position="48"/>
        <end position="85"/>
    </location>
</feature>
<feature type="chain" id="PRO_5046874055" evidence="1">
    <location>
        <begin position="29"/>
        <end position="106"/>
    </location>
</feature>
<feature type="signal peptide" evidence="1">
    <location>
        <begin position="1"/>
        <end position="28"/>
    </location>
</feature>
<evidence type="ECO:0000256" key="1">
    <source>
        <dbReference type="SAM" id="SignalP"/>
    </source>
</evidence>
<sequence>MVKNALKAVGTILTAVVLATGFSSSASAANRVDCAGRTDFVTLIAPTGVEYCFANAGTLHLSVLTHEIKSGNNRVVVTFHDGEVWRLDQKYLHAHIHGTVVRLDIY</sequence>
<organism evidence="3 4">
    <name type="scientific">Streptomyces marokkonensis</name>
    <dbReference type="NCBI Taxonomy" id="324855"/>
    <lineage>
        <taxon>Bacteria</taxon>
        <taxon>Bacillati</taxon>
        <taxon>Actinomycetota</taxon>
        <taxon>Actinomycetes</taxon>
        <taxon>Kitasatosporales</taxon>
        <taxon>Streptomycetaceae</taxon>
        <taxon>Streptomyces</taxon>
    </lineage>
</organism>
<keyword evidence="4" id="KW-1185">Reference proteome</keyword>
<accession>A0ABW6QGT5</accession>
<gene>
    <name evidence="3" type="ORF">ACFVZC_33600</name>
</gene>
<evidence type="ECO:0000259" key="2">
    <source>
        <dbReference type="Pfam" id="PF09076"/>
    </source>
</evidence>
<dbReference type="Proteomes" id="UP001601627">
    <property type="component" value="Unassembled WGS sequence"/>
</dbReference>
<evidence type="ECO:0000313" key="3">
    <source>
        <dbReference type="EMBL" id="MFF1278265.1"/>
    </source>
</evidence>
<protein>
    <submittedName>
        <fullName evidence="3">Beta/gamma crystallin domain-containing protein</fullName>
    </submittedName>
</protein>
<keyword evidence="1" id="KW-0732">Signal</keyword>
<dbReference type="RefSeq" id="WP_388240690.1">
    <property type="nucleotide sequence ID" value="NZ_JBHVZQ010000052.1"/>
</dbReference>
<reference evidence="3 4" key="1">
    <citation type="submission" date="2024-09" db="EMBL/GenBank/DDBJ databases">
        <title>The Natural Products Discovery Center: Release of the First 8490 Sequenced Strains for Exploring Actinobacteria Biosynthetic Diversity.</title>
        <authorList>
            <person name="Kalkreuter E."/>
            <person name="Kautsar S.A."/>
            <person name="Yang D."/>
            <person name="Bader C.D."/>
            <person name="Teijaro C.N."/>
            <person name="Fluegel L."/>
            <person name="Davis C.M."/>
            <person name="Simpson J.R."/>
            <person name="Lauterbach L."/>
            <person name="Steele A.D."/>
            <person name="Gui C."/>
            <person name="Meng S."/>
            <person name="Li G."/>
            <person name="Viehrig K."/>
            <person name="Ye F."/>
            <person name="Su P."/>
            <person name="Kiefer A.F."/>
            <person name="Nichols A."/>
            <person name="Cepeda A.J."/>
            <person name="Yan W."/>
            <person name="Fan B."/>
            <person name="Jiang Y."/>
            <person name="Adhikari A."/>
            <person name="Zheng C.-J."/>
            <person name="Schuster L."/>
            <person name="Cowan T.M."/>
            <person name="Smanski M.J."/>
            <person name="Chevrette M.G."/>
            <person name="De Carvalho L.P.S."/>
            <person name="Shen B."/>
        </authorList>
    </citation>
    <scope>NUCLEOTIDE SEQUENCE [LARGE SCALE GENOMIC DNA]</scope>
    <source>
        <strain evidence="3 4">NPDC058328</strain>
    </source>
</reference>
<dbReference type="Gene3D" id="2.60.20.30">
    <property type="match status" value="1"/>
</dbReference>
<proteinExistence type="predicted"/>
<dbReference type="InterPro" id="IPR015161">
    <property type="entry name" value="Sklp_toxin_b/g_crystallin"/>
</dbReference>
<dbReference type="InterPro" id="IPR015791">
    <property type="entry name" value="Antimic/Inh_G_crystallin-like"/>
</dbReference>
<name>A0ABW6QGT5_9ACTN</name>
<dbReference type="Pfam" id="PF09076">
    <property type="entry name" value="Crystall_2"/>
    <property type="match status" value="1"/>
</dbReference>